<reference evidence="1" key="1">
    <citation type="submission" date="2024-07" db="EMBL/GenBank/DDBJ databases">
        <title>Complete genome sequence of Verrucomicrobiaceae bacterium NT6N.</title>
        <authorList>
            <person name="Huang C."/>
            <person name="Takami H."/>
            <person name="Hamasaki K."/>
        </authorList>
    </citation>
    <scope>NUCLEOTIDE SEQUENCE</scope>
    <source>
        <strain evidence="1">NT6N</strain>
    </source>
</reference>
<protein>
    <recommendedName>
        <fullName evidence="2">DUF4358 domain-containing protein</fullName>
    </recommendedName>
</protein>
<name>A0AAT9FHD6_9BACT</name>
<dbReference type="KEGG" id="osu:NT6N_04230"/>
<gene>
    <name evidence="1" type="ORF">NT6N_04230</name>
</gene>
<evidence type="ECO:0008006" key="2">
    <source>
        <dbReference type="Google" id="ProtNLM"/>
    </source>
</evidence>
<organism evidence="1">
    <name type="scientific">Oceaniferula spumae</name>
    <dbReference type="NCBI Taxonomy" id="2979115"/>
    <lineage>
        <taxon>Bacteria</taxon>
        <taxon>Pseudomonadati</taxon>
        <taxon>Verrucomicrobiota</taxon>
        <taxon>Verrucomicrobiia</taxon>
        <taxon>Verrucomicrobiales</taxon>
        <taxon>Verrucomicrobiaceae</taxon>
        <taxon>Oceaniferula</taxon>
    </lineage>
</organism>
<evidence type="ECO:0000313" key="1">
    <source>
        <dbReference type="EMBL" id="BDS05383.1"/>
    </source>
</evidence>
<sequence>MKLLIPIITLIVGIMVGYKFSPHKEENDHWAVIKAYDDMLEKPFAHSDAPTHEVALIEDYTEPYESLEALVASGELDKATLIFPDVPISYEVNKRWVDFCKAHKESIVHSYSNPDRSDLRTSGDKPFMCVVYFKTKDTSIVQALIRIIEG</sequence>
<proteinExistence type="predicted"/>
<accession>A0AAT9FHD6</accession>
<dbReference type="AlphaFoldDB" id="A0AAT9FHD6"/>
<dbReference type="EMBL" id="AP026866">
    <property type="protein sequence ID" value="BDS05383.1"/>
    <property type="molecule type" value="Genomic_DNA"/>
</dbReference>